<dbReference type="InterPro" id="IPR023313">
    <property type="entry name" value="UBQ-conjugating_AS"/>
</dbReference>
<dbReference type="GO" id="GO:0005524">
    <property type="term" value="F:ATP binding"/>
    <property type="evidence" value="ECO:0007669"/>
    <property type="project" value="UniProtKB-UniRule"/>
</dbReference>
<dbReference type="Gene3D" id="3.10.110.10">
    <property type="entry name" value="Ubiquitin Conjugating Enzyme"/>
    <property type="match status" value="1"/>
</dbReference>
<evidence type="ECO:0000313" key="7">
    <source>
        <dbReference type="EMBL" id="SBS89050.1"/>
    </source>
</evidence>
<dbReference type="InterPro" id="IPR000608">
    <property type="entry name" value="UBC"/>
</dbReference>
<dbReference type="PANTHER" id="PTHR24067">
    <property type="entry name" value="UBIQUITIN-CONJUGATING ENZYME E2"/>
    <property type="match status" value="1"/>
</dbReference>
<keyword evidence="2 4" id="KW-0833">Ubl conjugation pathway</keyword>
<dbReference type="FunFam" id="3.10.110.10:FF:000054">
    <property type="entry name" value="Ubiquitin-conjugating enzyme E2"/>
    <property type="match status" value="1"/>
</dbReference>
<evidence type="ECO:0000313" key="6">
    <source>
        <dbReference type="EMBL" id="SBS82938.1"/>
    </source>
</evidence>
<evidence type="ECO:0000259" key="5">
    <source>
        <dbReference type="PROSITE" id="PS50127"/>
    </source>
</evidence>
<reference evidence="8 9" key="2">
    <citation type="submission" date="2016-05" db="EMBL/GenBank/DDBJ databases">
        <authorList>
            <person name="Naeem Raeece"/>
        </authorList>
    </citation>
    <scope>NUCLEOTIDE SEQUENCE [LARGE SCALE GENOMIC DNA]</scope>
</reference>
<sequence length="205" mass="23375">MKPASPICSFAHLQLRPFAASPICSLANLQYSPFAVSPIRTTFNTMSTFARRRIIQDLNKINKEQNKTFEASPFADNIMCCHVIIRGPEDTIWECGIFHLIINFSEEYPVSPPKVKFLSKIFHPNIYTDGNICLDILQNQWSPIYDITSLLTSIQSLLNDPNTSSPANPEAARIFISNRALYNKRVLMCVEDSWEIPKFNINNFN</sequence>
<protein>
    <submittedName>
        <fullName evidence="6">Ubiquitin-conjugating enzyme, putative</fullName>
    </submittedName>
</protein>
<feature type="active site" description="Glycyl thioester intermediate" evidence="3">
    <location>
        <position position="133"/>
    </location>
</feature>
<organism evidence="6 9">
    <name type="scientific">Plasmodium ovale curtisi</name>
    <dbReference type="NCBI Taxonomy" id="864141"/>
    <lineage>
        <taxon>Eukaryota</taxon>
        <taxon>Sar</taxon>
        <taxon>Alveolata</taxon>
        <taxon>Apicomplexa</taxon>
        <taxon>Aconoidasida</taxon>
        <taxon>Haemosporida</taxon>
        <taxon>Plasmodiidae</taxon>
        <taxon>Plasmodium</taxon>
        <taxon>Plasmodium (Plasmodium)</taxon>
    </lineage>
</organism>
<proteinExistence type="inferred from homology"/>
<evidence type="ECO:0000313" key="8">
    <source>
        <dbReference type="Proteomes" id="UP000078546"/>
    </source>
</evidence>
<dbReference type="Proteomes" id="UP000078560">
    <property type="component" value="Unassembled WGS sequence"/>
</dbReference>
<keyword evidence="1" id="KW-0808">Transferase</keyword>
<dbReference type="InterPro" id="IPR050113">
    <property type="entry name" value="Ub_conjugating_enzyme"/>
</dbReference>
<evidence type="ECO:0000256" key="1">
    <source>
        <dbReference type="ARBA" id="ARBA00022679"/>
    </source>
</evidence>
<evidence type="ECO:0000313" key="9">
    <source>
        <dbReference type="Proteomes" id="UP000078560"/>
    </source>
</evidence>
<dbReference type="Pfam" id="PF00179">
    <property type="entry name" value="UQ_con"/>
    <property type="match status" value="1"/>
</dbReference>
<accession>A0A1A8VUA9</accession>
<dbReference type="Proteomes" id="UP000078546">
    <property type="component" value="Unassembled WGS sequence"/>
</dbReference>
<dbReference type="EMBL" id="FLQV01000301">
    <property type="protein sequence ID" value="SBS89050.1"/>
    <property type="molecule type" value="Genomic_DNA"/>
</dbReference>
<dbReference type="CDD" id="cd23790">
    <property type="entry name" value="UBCc_UBE2A_2B"/>
    <property type="match status" value="1"/>
</dbReference>
<keyword evidence="4" id="KW-0067">ATP-binding</keyword>
<gene>
    <name evidence="7" type="ORF">POVCU1_016260</name>
    <name evidence="6" type="ORF">POVCU2_0017980</name>
</gene>
<dbReference type="SUPFAM" id="SSF54495">
    <property type="entry name" value="UBC-like"/>
    <property type="match status" value="1"/>
</dbReference>
<evidence type="ECO:0000256" key="4">
    <source>
        <dbReference type="RuleBase" id="RU362109"/>
    </source>
</evidence>
<name>A0A1A8VUA9_PLAOA</name>
<dbReference type="PROSITE" id="PS00183">
    <property type="entry name" value="UBC_1"/>
    <property type="match status" value="1"/>
</dbReference>
<comment type="similarity">
    <text evidence="4">Belongs to the ubiquitin-conjugating enzyme family.</text>
</comment>
<dbReference type="AlphaFoldDB" id="A0A1A8VUA9"/>
<keyword evidence="4" id="KW-0547">Nucleotide-binding</keyword>
<dbReference type="PROSITE" id="PS50127">
    <property type="entry name" value="UBC_2"/>
    <property type="match status" value="1"/>
</dbReference>
<reference evidence="6" key="1">
    <citation type="submission" date="2016-05" db="EMBL/GenBank/DDBJ databases">
        <authorList>
            <person name="Lavstsen T."/>
            <person name="Jespersen J.S."/>
        </authorList>
    </citation>
    <scope>NUCLEOTIDE SEQUENCE [LARGE SCALE GENOMIC DNA]</scope>
</reference>
<dbReference type="InterPro" id="IPR016135">
    <property type="entry name" value="UBQ-conjugating_enzyme/RWD"/>
</dbReference>
<dbReference type="SMART" id="SM00212">
    <property type="entry name" value="UBCc"/>
    <property type="match status" value="1"/>
</dbReference>
<dbReference type="EMBL" id="FLQU01000235">
    <property type="protein sequence ID" value="SBS82938.1"/>
    <property type="molecule type" value="Genomic_DNA"/>
</dbReference>
<evidence type="ECO:0000256" key="3">
    <source>
        <dbReference type="PROSITE-ProRule" id="PRU10133"/>
    </source>
</evidence>
<dbReference type="GO" id="GO:0016740">
    <property type="term" value="F:transferase activity"/>
    <property type="evidence" value="ECO:0007669"/>
    <property type="project" value="UniProtKB-KW"/>
</dbReference>
<feature type="domain" description="UBC core" evidence="5">
    <location>
        <begin position="49"/>
        <end position="195"/>
    </location>
</feature>
<evidence type="ECO:0000256" key="2">
    <source>
        <dbReference type="ARBA" id="ARBA00022786"/>
    </source>
</evidence>